<evidence type="ECO:0000313" key="6">
    <source>
        <dbReference type="Proteomes" id="UP000298246"/>
    </source>
</evidence>
<dbReference type="SUPFAM" id="SSF46785">
    <property type="entry name" value="Winged helix' DNA-binding domain"/>
    <property type="match status" value="1"/>
</dbReference>
<reference evidence="5 6" key="1">
    <citation type="submission" date="2017-03" db="EMBL/GenBank/DDBJ databases">
        <title>Isolation of Levoglucosan Utilizing Bacteria.</title>
        <authorList>
            <person name="Arya A.S."/>
        </authorList>
    </citation>
    <scope>NUCLEOTIDE SEQUENCE [LARGE SCALE GENOMIC DNA]</scope>
    <source>
        <strain evidence="5 6">MEC069</strain>
    </source>
</reference>
<dbReference type="InterPro" id="IPR036388">
    <property type="entry name" value="WH-like_DNA-bd_sf"/>
</dbReference>
<keyword evidence="2" id="KW-0238">DNA-binding</keyword>
<dbReference type="Gene3D" id="1.10.10.10">
    <property type="entry name" value="Winged helix-like DNA-binding domain superfamily/Winged helix DNA-binding domain"/>
    <property type="match status" value="1"/>
</dbReference>
<dbReference type="GO" id="GO:0003677">
    <property type="term" value="F:DNA binding"/>
    <property type="evidence" value="ECO:0007669"/>
    <property type="project" value="UniProtKB-KW"/>
</dbReference>
<dbReference type="PANTHER" id="PTHR33154">
    <property type="entry name" value="TRANSCRIPTIONAL REGULATOR, ARSR FAMILY"/>
    <property type="match status" value="1"/>
</dbReference>
<dbReference type="InterPro" id="IPR011991">
    <property type="entry name" value="ArsR-like_HTH"/>
</dbReference>
<dbReference type="GO" id="GO:0003700">
    <property type="term" value="F:DNA-binding transcription factor activity"/>
    <property type="evidence" value="ECO:0007669"/>
    <property type="project" value="InterPro"/>
</dbReference>
<organism evidence="5 6">
    <name type="scientific">Paenibacillus athensensis</name>
    <dbReference type="NCBI Taxonomy" id="1967502"/>
    <lineage>
        <taxon>Bacteria</taxon>
        <taxon>Bacillati</taxon>
        <taxon>Bacillota</taxon>
        <taxon>Bacilli</taxon>
        <taxon>Bacillales</taxon>
        <taxon>Paenibacillaceae</taxon>
        <taxon>Paenibacillus</taxon>
    </lineage>
</organism>
<evidence type="ECO:0000259" key="4">
    <source>
        <dbReference type="PROSITE" id="PS50987"/>
    </source>
</evidence>
<dbReference type="PROSITE" id="PS50987">
    <property type="entry name" value="HTH_ARSR_2"/>
    <property type="match status" value="1"/>
</dbReference>
<name>A0A4Y8PZF3_9BACL</name>
<keyword evidence="3" id="KW-0804">Transcription</keyword>
<dbReference type="OrthoDB" id="9790747at2"/>
<dbReference type="InterPro" id="IPR001845">
    <property type="entry name" value="HTH_ArsR_DNA-bd_dom"/>
</dbReference>
<dbReference type="PANTHER" id="PTHR33154:SF33">
    <property type="entry name" value="TRANSCRIPTIONAL REPRESSOR SDPR"/>
    <property type="match status" value="1"/>
</dbReference>
<protein>
    <submittedName>
        <fullName evidence="5">ArsR family transcriptional regulator</fullName>
    </submittedName>
</protein>
<dbReference type="InterPro" id="IPR036390">
    <property type="entry name" value="WH_DNA-bd_sf"/>
</dbReference>
<dbReference type="RefSeq" id="WP_134753929.1">
    <property type="nucleotide sequence ID" value="NZ_MYFO02000003.1"/>
</dbReference>
<dbReference type="InterPro" id="IPR051081">
    <property type="entry name" value="HTH_MetalResp_TranReg"/>
</dbReference>
<dbReference type="EMBL" id="MYFO01000017">
    <property type="protein sequence ID" value="TFE86769.1"/>
    <property type="molecule type" value="Genomic_DNA"/>
</dbReference>
<feature type="domain" description="HTH arsR-type" evidence="4">
    <location>
        <begin position="1"/>
        <end position="103"/>
    </location>
</feature>
<evidence type="ECO:0000256" key="1">
    <source>
        <dbReference type="ARBA" id="ARBA00023015"/>
    </source>
</evidence>
<comment type="caution">
    <text evidence="5">The sequence shown here is derived from an EMBL/GenBank/DDBJ whole genome shotgun (WGS) entry which is preliminary data.</text>
</comment>
<evidence type="ECO:0000256" key="3">
    <source>
        <dbReference type="ARBA" id="ARBA00023163"/>
    </source>
</evidence>
<keyword evidence="1" id="KW-0805">Transcription regulation</keyword>
<dbReference type="SMART" id="SM00418">
    <property type="entry name" value="HTH_ARSR"/>
    <property type="match status" value="1"/>
</dbReference>
<evidence type="ECO:0000313" key="5">
    <source>
        <dbReference type="EMBL" id="TFE86769.1"/>
    </source>
</evidence>
<sequence>MDTLPILKSLSNETRYRILQWLKEPQVHFGVSADANSDCGFAGGVCVGVIAEKSGLAQSVISSYLVNMQQAGLLESRRYGQFTYYRRNEPGIAAFKAALADEL</sequence>
<proteinExistence type="predicted"/>
<gene>
    <name evidence="5" type="ORF">B5M42_14215</name>
</gene>
<accession>A0A4Y8PZF3</accession>
<dbReference type="AlphaFoldDB" id="A0A4Y8PZF3"/>
<keyword evidence="6" id="KW-1185">Reference proteome</keyword>
<dbReference type="CDD" id="cd00090">
    <property type="entry name" value="HTH_ARSR"/>
    <property type="match status" value="1"/>
</dbReference>
<dbReference type="Proteomes" id="UP000298246">
    <property type="component" value="Unassembled WGS sequence"/>
</dbReference>
<evidence type="ECO:0000256" key="2">
    <source>
        <dbReference type="ARBA" id="ARBA00023125"/>
    </source>
</evidence>